<evidence type="ECO:0000313" key="1">
    <source>
        <dbReference type="EMBL" id="GAH64682.1"/>
    </source>
</evidence>
<feature type="non-terminal residue" evidence="1">
    <location>
        <position position="1"/>
    </location>
</feature>
<comment type="caution">
    <text evidence="1">The sequence shown here is derived from an EMBL/GenBank/DDBJ whole genome shotgun (WGS) entry which is preliminary data.</text>
</comment>
<proteinExistence type="predicted"/>
<accession>X1H5K6</accession>
<sequence>EYLVKILGDKWEMLGLSLEEILGIDAKKKEKLAETKKFKGGAE</sequence>
<gene>
    <name evidence="1" type="ORF">S03H2_48476</name>
</gene>
<organism evidence="1">
    <name type="scientific">marine sediment metagenome</name>
    <dbReference type="NCBI Taxonomy" id="412755"/>
    <lineage>
        <taxon>unclassified sequences</taxon>
        <taxon>metagenomes</taxon>
        <taxon>ecological metagenomes</taxon>
    </lineage>
</organism>
<reference evidence="1" key="1">
    <citation type="journal article" date="2014" name="Front. Microbiol.">
        <title>High frequency of phylogenetically diverse reductive dehalogenase-homologous genes in deep subseafloor sedimentary metagenomes.</title>
        <authorList>
            <person name="Kawai M."/>
            <person name="Futagami T."/>
            <person name="Toyoda A."/>
            <person name="Takaki Y."/>
            <person name="Nishi S."/>
            <person name="Hori S."/>
            <person name="Arai W."/>
            <person name="Tsubouchi T."/>
            <person name="Morono Y."/>
            <person name="Uchiyama I."/>
            <person name="Ito T."/>
            <person name="Fujiyama A."/>
            <person name="Inagaki F."/>
            <person name="Takami H."/>
        </authorList>
    </citation>
    <scope>NUCLEOTIDE SEQUENCE</scope>
    <source>
        <strain evidence="1">Expedition CK06-06</strain>
    </source>
</reference>
<name>X1H5K6_9ZZZZ</name>
<dbReference type="EMBL" id="BARU01030566">
    <property type="protein sequence ID" value="GAH64682.1"/>
    <property type="molecule type" value="Genomic_DNA"/>
</dbReference>
<protein>
    <submittedName>
        <fullName evidence="1">Uncharacterized protein</fullName>
    </submittedName>
</protein>
<dbReference type="AlphaFoldDB" id="X1H5K6"/>